<dbReference type="Proteomes" id="UP000480350">
    <property type="component" value="Unassembled WGS sequence"/>
</dbReference>
<reference evidence="1 2" key="2">
    <citation type="submission" date="2020-03" db="EMBL/GenBank/DDBJ databases">
        <title>Kangsaoukella pontilimi gen. nov., sp. nov., a new member of the family Rhodobacteraceae isolated from a tidal mudflat.</title>
        <authorList>
            <person name="Kim I.S."/>
        </authorList>
    </citation>
    <scope>NUCLEOTIDE SEQUENCE [LARGE SCALE GENOMIC DNA]</scope>
    <source>
        <strain evidence="1 2">GH1-50</strain>
    </source>
</reference>
<dbReference type="AlphaFoldDB" id="A0A7C9J5W4"/>
<evidence type="ECO:0000313" key="1">
    <source>
        <dbReference type="EMBL" id="MXQ09621.1"/>
    </source>
</evidence>
<accession>A0A7C9J5W4</accession>
<protein>
    <submittedName>
        <fullName evidence="1">DUF2219 family protein</fullName>
    </submittedName>
</protein>
<organism evidence="1 2">
    <name type="scientific">Kangsaoukella pontilimi</name>
    <dbReference type="NCBI Taxonomy" id="2691042"/>
    <lineage>
        <taxon>Bacteria</taxon>
        <taxon>Pseudomonadati</taxon>
        <taxon>Pseudomonadota</taxon>
        <taxon>Alphaproteobacteria</taxon>
        <taxon>Rhodobacterales</taxon>
        <taxon>Paracoccaceae</taxon>
        <taxon>Kangsaoukella</taxon>
    </lineage>
</organism>
<reference evidence="1 2" key="1">
    <citation type="submission" date="2019-12" db="EMBL/GenBank/DDBJ databases">
        <authorList>
            <person name="Lee S.D."/>
        </authorList>
    </citation>
    <scope>NUCLEOTIDE SEQUENCE [LARGE SCALE GENOMIC DNA]</scope>
    <source>
        <strain evidence="1 2">GH1-50</strain>
    </source>
</reference>
<gene>
    <name evidence="1" type="ORF">GQ651_17385</name>
</gene>
<proteinExistence type="predicted"/>
<name>A0A7C9J5W4_9RHOB</name>
<dbReference type="InterPro" id="IPR018707">
    <property type="entry name" value="LpxR"/>
</dbReference>
<evidence type="ECO:0000313" key="2">
    <source>
        <dbReference type="Proteomes" id="UP000480350"/>
    </source>
</evidence>
<keyword evidence="2" id="KW-1185">Reference proteome</keyword>
<comment type="caution">
    <text evidence="1">The sequence shown here is derived from an EMBL/GenBank/DDBJ whole genome shotgun (WGS) entry which is preliminary data.</text>
</comment>
<dbReference type="Pfam" id="PF09982">
    <property type="entry name" value="LpxR"/>
    <property type="match status" value="1"/>
</dbReference>
<dbReference type="Gene3D" id="2.40.128.140">
    <property type="entry name" value="Outer membrane protein"/>
    <property type="match status" value="1"/>
</dbReference>
<dbReference type="EMBL" id="WUPT01000004">
    <property type="protein sequence ID" value="MXQ09621.1"/>
    <property type="molecule type" value="Genomic_DNA"/>
</dbReference>
<dbReference type="InterPro" id="IPR037107">
    <property type="entry name" value="Put_OMP_sf"/>
</dbReference>
<sequence>MAETIGWSVAISNDSIGEARDRWQSSSVQVGIARGRGWDGQMPDRVGEVLEFRFRSDILTPEVLDAPAPGDRRHAGVLAIGLHSHFARSAWEARLGADVVVVGPQTGLLSFQEQLHEALGFTVPRLDDYQIEDQVGLDLSGEVGRALPVGAGVLRPFVEAQVGSEDLLRVGLDLSFGALASGNLMTRAVTTGHRLPMTFEGGEGMSWTLGVDTAWVEDSIYLPEALGYDLTPTRTRVRAGGLYRWRTLDVFYGLAWLSEEFEAQPEGQFVGTFQARIDF</sequence>